<dbReference type="Pfam" id="PF16177">
    <property type="entry name" value="ACAS_N"/>
    <property type="match status" value="1"/>
</dbReference>
<keyword evidence="9" id="KW-0012">Acyltransferase</keyword>
<dbReference type="InterPro" id="IPR042099">
    <property type="entry name" value="ANL_N_sf"/>
</dbReference>
<evidence type="ECO:0000256" key="8">
    <source>
        <dbReference type="ARBA" id="ARBA00022840"/>
    </source>
</evidence>
<dbReference type="OrthoDB" id="4262000at2759"/>
<dbReference type="GO" id="GO:0005524">
    <property type="term" value="F:ATP binding"/>
    <property type="evidence" value="ECO:0007669"/>
    <property type="project" value="UniProtKB-KW"/>
</dbReference>
<comment type="caution">
    <text evidence="14">The sequence shown here is derived from an EMBL/GenBank/DDBJ whole genome shotgun (WGS) entry which is preliminary data.</text>
</comment>
<dbReference type="AlphaFoldDB" id="A0A9W4KGQ9"/>
<keyword evidence="7" id="KW-0547">Nucleotide-binding</keyword>
<dbReference type="EC" id="6.2.1.1" evidence="2"/>
<dbReference type="Pfam" id="PF13193">
    <property type="entry name" value="AMP-binding_C"/>
    <property type="match status" value="1"/>
</dbReference>
<evidence type="ECO:0000256" key="7">
    <source>
        <dbReference type="ARBA" id="ARBA00022741"/>
    </source>
</evidence>
<organism evidence="14 15">
    <name type="scientific">Penicillium egyptiacum</name>
    <dbReference type="NCBI Taxonomy" id="1303716"/>
    <lineage>
        <taxon>Eukaryota</taxon>
        <taxon>Fungi</taxon>
        <taxon>Dikarya</taxon>
        <taxon>Ascomycota</taxon>
        <taxon>Pezizomycotina</taxon>
        <taxon>Eurotiomycetes</taxon>
        <taxon>Eurotiomycetidae</taxon>
        <taxon>Eurotiales</taxon>
        <taxon>Aspergillaceae</taxon>
        <taxon>Penicillium</taxon>
    </lineage>
</organism>
<evidence type="ECO:0000313" key="14">
    <source>
        <dbReference type="EMBL" id="CAG8898818.1"/>
    </source>
</evidence>
<reference evidence="14" key="1">
    <citation type="submission" date="2021-07" db="EMBL/GenBank/DDBJ databases">
        <authorList>
            <person name="Branca A.L. A."/>
        </authorList>
    </citation>
    <scope>NUCLEOTIDE SEQUENCE</scope>
</reference>
<dbReference type="InterPro" id="IPR054710">
    <property type="entry name" value="Tri101-like_N"/>
</dbReference>
<dbReference type="Gene3D" id="3.30.300.30">
    <property type="match status" value="1"/>
</dbReference>
<dbReference type="InterPro" id="IPR020845">
    <property type="entry name" value="AMP-binding_CS"/>
</dbReference>
<dbReference type="GO" id="GO:0003987">
    <property type="term" value="F:acetate-CoA ligase activity"/>
    <property type="evidence" value="ECO:0007669"/>
    <property type="project" value="UniProtKB-EC"/>
</dbReference>
<dbReference type="Gene3D" id="3.40.50.12780">
    <property type="entry name" value="N-terminal domain of ligase-like"/>
    <property type="match status" value="1"/>
</dbReference>
<evidence type="ECO:0000256" key="2">
    <source>
        <dbReference type="ARBA" id="ARBA00013275"/>
    </source>
</evidence>
<keyword evidence="8" id="KW-0067">ATP-binding</keyword>
<evidence type="ECO:0000259" key="10">
    <source>
        <dbReference type="Pfam" id="PF00501"/>
    </source>
</evidence>
<dbReference type="InterPro" id="IPR032387">
    <property type="entry name" value="ACAS_N"/>
</dbReference>
<feature type="domain" description="AMP-dependent synthetase/ligase" evidence="10">
    <location>
        <begin position="96"/>
        <end position="467"/>
    </location>
</feature>
<dbReference type="SUPFAM" id="SSF56801">
    <property type="entry name" value="Acetyl-CoA synthetase-like"/>
    <property type="match status" value="1"/>
</dbReference>
<evidence type="ECO:0000259" key="11">
    <source>
        <dbReference type="Pfam" id="PF13193"/>
    </source>
</evidence>
<dbReference type="InterPro" id="IPR000873">
    <property type="entry name" value="AMP-dep_synth/lig_dom"/>
</dbReference>
<evidence type="ECO:0000256" key="5">
    <source>
        <dbReference type="ARBA" id="ARBA00022598"/>
    </source>
</evidence>
<evidence type="ECO:0000259" key="12">
    <source>
        <dbReference type="Pfam" id="PF16177"/>
    </source>
</evidence>
<feature type="domain" description="AMP-binding enzyme C-terminal" evidence="11">
    <location>
        <begin position="528"/>
        <end position="607"/>
    </location>
</feature>
<dbReference type="InterPro" id="IPR023213">
    <property type="entry name" value="CAT-like_dom_sf"/>
</dbReference>
<name>A0A9W4KGQ9_9EURO</name>
<dbReference type="GO" id="GO:0016746">
    <property type="term" value="F:acyltransferase activity"/>
    <property type="evidence" value="ECO:0007669"/>
    <property type="project" value="UniProtKB-KW"/>
</dbReference>
<evidence type="ECO:0000259" key="13">
    <source>
        <dbReference type="Pfam" id="PF22664"/>
    </source>
</evidence>
<evidence type="ECO:0000256" key="6">
    <source>
        <dbReference type="ARBA" id="ARBA00022679"/>
    </source>
</evidence>
<gene>
    <name evidence="14" type="ORF">PEGY_LOCUS5423</name>
</gene>
<keyword evidence="15" id="KW-1185">Reference proteome</keyword>
<dbReference type="Gene3D" id="3.30.559.10">
    <property type="entry name" value="Chloramphenicol acetyltransferase-like domain"/>
    <property type="match status" value="2"/>
</dbReference>
<comment type="similarity">
    <text evidence="1">Belongs to the ATP-dependent AMP-binding enzyme family.</text>
</comment>
<dbReference type="Proteomes" id="UP001154252">
    <property type="component" value="Unassembled WGS sequence"/>
</dbReference>
<dbReference type="InterPro" id="IPR025110">
    <property type="entry name" value="AMP-bd_C"/>
</dbReference>
<evidence type="ECO:0000256" key="1">
    <source>
        <dbReference type="ARBA" id="ARBA00006432"/>
    </source>
</evidence>
<keyword evidence="3" id="KW-0596">Phosphopantetheine</keyword>
<dbReference type="PANTHER" id="PTHR24095">
    <property type="entry name" value="ACETYL-COENZYME A SYNTHETASE"/>
    <property type="match status" value="1"/>
</dbReference>
<keyword evidence="6" id="KW-0808">Transferase</keyword>
<dbReference type="InterPro" id="IPR045851">
    <property type="entry name" value="AMP-bd_C_sf"/>
</dbReference>
<evidence type="ECO:0000313" key="15">
    <source>
        <dbReference type="Proteomes" id="UP001154252"/>
    </source>
</evidence>
<evidence type="ECO:0000256" key="3">
    <source>
        <dbReference type="ARBA" id="ARBA00022450"/>
    </source>
</evidence>
<dbReference type="PROSITE" id="PS00455">
    <property type="entry name" value="AMP_BINDING"/>
    <property type="match status" value="1"/>
</dbReference>
<dbReference type="EMBL" id="CAJVRC010000863">
    <property type="protein sequence ID" value="CAG8898818.1"/>
    <property type="molecule type" value="Genomic_DNA"/>
</dbReference>
<dbReference type="GO" id="GO:0006085">
    <property type="term" value="P:acetyl-CoA biosynthetic process"/>
    <property type="evidence" value="ECO:0007669"/>
    <property type="project" value="TreeGrafter"/>
</dbReference>
<dbReference type="PANTHER" id="PTHR24095:SF14">
    <property type="entry name" value="ACETYL-COENZYME A SYNTHETASE 1"/>
    <property type="match status" value="1"/>
</dbReference>
<feature type="domain" description="Acetyl-coenzyme A synthetase N-terminal" evidence="12">
    <location>
        <begin position="38"/>
        <end position="94"/>
    </location>
</feature>
<keyword evidence="5" id="KW-0436">Ligase</keyword>
<proteinExistence type="inferred from homology"/>
<dbReference type="Pfam" id="PF00501">
    <property type="entry name" value="AMP-binding"/>
    <property type="match status" value="1"/>
</dbReference>
<keyword evidence="4" id="KW-0597">Phosphoprotein</keyword>
<evidence type="ECO:0000256" key="4">
    <source>
        <dbReference type="ARBA" id="ARBA00022553"/>
    </source>
</evidence>
<dbReference type="Pfam" id="PF22664">
    <property type="entry name" value="TRI-like_N"/>
    <property type="match status" value="1"/>
</dbReference>
<feature type="domain" description="Trichothecene 3-O-acetyltransferase-like N-terminal" evidence="13">
    <location>
        <begin position="703"/>
        <end position="831"/>
    </location>
</feature>
<evidence type="ECO:0000256" key="9">
    <source>
        <dbReference type="ARBA" id="ARBA00023315"/>
    </source>
</evidence>
<accession>A0A9W4KGQ9</accession>
<dbReference type="GO" id="GO:0005829">
    <property type="term" value="C:cytosol"/>
    <property type="evidence" value="ECO:0007669"/>
    <property type="project" value="TreeGrafter"/>
</dbReference>
<sequence>MTAFNDVRQDNDVGRIPVPTSYQLKHPSVPHLKDHDEYSLLYQKSIEHPREFWSEMATASLKWEIFFDQVHHGTFETGDHGWFIGGKLNACYNCVDRHAFTDPDRLAILYERDMPDSQPQQITYGQLLIDVSRLSWVLKDMGVQKGDIVSIYMPNIPEAVIAMLSCARIGAVHSVVFAGFSAPSLRGRLNDACSRVILTVDEGVRGGKIIPMKRVVEDALADYEGDKVQCLVLRKTGSPVPWCQRSKDIWWHEECGKWPGYYEPVSMRSEDPLFMLYTSGSTGKPKGLMHTTAGYLLGCAVSGKYVLDLHLSDTMFCAGDGLQPWCSKGPSFPDYDRFWQVLERCKATHFYTAPTSLRMIKKSRPDGSTTHLGRLRVVASIGEPLAPSVWQWCYEVLGNREVHVLDTYFQTETGCHAFSPLAGITPTKAGTVSLPFFGFRPALIDADSGNEIVGDNINGLLVFKQPWPSIARTVWRDHARYMNTYFESYQGKFTTGDGACRDRDGYYQIMGRVDDVVNISGHRLSTAEIESTLLDHGSFAEVAVVGIPDEMTGQALVVFLCLKNNVVTDQVNLKSSARQHVEKSIGRFAVPKQVLLVSDLPKTRSGKIMRRILRKILDGEKGNLGDTSTLLRPCVVSDIIGEVTVQTTTESCAMTPDDKSSLSASTSLTHSPYPFSPYNLSFLDHILPPCHIFMFLSFNNASIEGIDALRTGVTRLCEKFPFLTGLAVPSSQSAGKEGVLEVQPASSNFLERYPMLQVAHSPGMDEVSRDDFIQQQYLPIPFLIPPTEPMPLVRFKANVTRTMIILSVAYFHRALDSTGVSVVLKTLSELCKNQDATSTNVLTNSEAEESSRQHLTKFKASQPLPFNWTLVPLSFDTTPAADPSRIPISRHFSLNPQKVTFLKDACNGIIKSLAHGDSKKPNLVTSNDIITALVGLCGNKARLEVVPESVQSPKVIIPANVRKQCQLPANYMGNALVAVESDYDTFLLPEEMVLQSFPASLDQKQLGHPCSIAISLRKEISDLTEGYLQGILRTISDSNSFSSFFPAYGSSIIVSSLRWMDFYLDFGALGKVQRYDIPENKVKGVCWVLPARDLGGDINSQPFELRFVLERAAMERLQEDNLFQWVLTD</sequence>
<protein>
    <recommendedName>
        <fullName evidence="2">acetate--CoA ligase</fullName>
        <ecNumber evidence="2">6.2.1.1</ecNumber>
    </recommendedName>
</protein>